<evidence type="ECO:0000313" key="2">
    <source>
        <dbReference type="Proteomes" id="UP001500880"/>
    </source>
</evidence>
<organism evidence="1 2">
    <name type="scientific">Salinibacillus aidingensis</name>
    <dbReference type="NCBI Taxonomy" id="237684"/>
    <lineage>
        <taxon>Bacteria</taxon>
        <taxon>Bacillati</taxon>
        <taxon>Bacillota</taxon>
        <taxon>Bacilli</taxon>
        <taxon>Bacillales</taxon>
        <taxon>Bacillaceae</taxon>
        <taxon>Salinibacillus</taxon>
    </lineage>
</organism>
<protein>
    <recommendedName>
        <fullName evidence="3">DNA sulfur modification protein DndE</fullName>
    </recommendedName>
</protein>
<keyword evidence="2" id="KW-1185">Reference proteome</keyword>
<dbReference type="Pfam" id="PF08870">
    <property type="entry name" value="DndE"/>
    <property type="match status" value="1"/>
</dbReference>
<dbReference type="InterPro" id="IPR014969">
    <property type="entry name" value="DNA_S_DndE"/>
</dbReference>
<dbReference type="Gene3D" id="1.10.1220.160">
    <property type="entry name" value="DNA sulphur modification protein DndE"/>
    <property type="match status" value="1"/>
</dbReference>
<dbReference type="NCBIfam" id="TIGR03184">
    <property type="entry name" value="DNA_S_dndE"/>
    <property type="match status" value="1"/>
</dbReference>
<dbReference type="RefSeq" id="WP_343840362.1">
    <property type="nucleotide sequence ID" value="NZ_BAAADO010000004.1"/>
</dbReference>
<gene>
    <name evidence="1" type="ORF">GCM10008986_19760</name>
</gene>
<name>A0ABP3L9A8_9BACI</name>
<dbReference type="InterPro" id="IPR038472">
    <property type="entry name" value="DndE_sf"/>
</dbReference>
<evidence type="ECO:0008006" key="3">
    <source>
        <dbReference type="Google" id="ProtNLM"/>
    </source>
</evidence>
<dbReference type="EMBL" id="BAAADO010000004">
    <property type="protein sequence ID" value="GAA0493366.1"/>
    <property type="molecule type" value="Genomic_DNA"/>
</dbReference>
<accession>A0ABP3L9A8</accession>
<dbReference type="Proteomes" id="UP001500880">
    <property type="component" value="Unassembled WGS sequence"/>
</dbReference>
<sequence length="131" mass="14959">MNFRLKTTASTANSLKNLQSATGLTPNLLARISISLSILDPSEPEEVQADSSGLEFNRNTLTGERDYFYKALIRQHARRNIPEEAYFPAVFNAHLERGVKLLEHEYKHAGNYQKLLNNLIKLSEDHFKEEV</sequence>
<comment type="caution">
    <text evidence="1">The sequence shown here is derived from an EMBL/GenBank/DDBJ whole genome shotgun (WGS) entry which is preliminary data.</text>
</comment>
<evidence type="ECO:0000313" key="1">
    <source>
        <dbReference type="EMBL" id="GAA0493366.1"/>
    </source>
</evidence>
<proteinExistence type="predicted"/>
<reference evidence="2" key="1">
    <citation type="journal article" date="2019" name="Int. J. Syst. Evol. Microbiol.">
        <title>The Global Catalogue of Microorganisms (GCM) 10K type strain sequencing project: providing services to taxonomists for standard genome sequencing and annotation.</title>
        <authorList>
            <consortium name="The Broad Institute Genomics Platform"/>
            <consortium name="The Broad Institute Genome Sequencing Center for Infectious Disease"/>
            <person name="Wu L."/>
            <person name="Ma J."/>
        </authorList>
    </citation>
    <scope>NUCLEOTIDE SEQUENCE [LARGE SCALE GENOMIC DNA]</scope>
    <source>
        <strain evidence="2">JCM 12389</strain>
    </source>
</reference>